<protein>
    <recommendedName>
        <fullName evidence="1">2EXR domain-containing protein</fullName>
    </recommendedName>
</protein>
<accession>A0A0G2HX28</accession>
<dbReference type="AlphaFoldDB" id="A0A0G2HX28"/>
<evidence type="ECO:0000313" key="3">
    <source>
        <dbReference type="Proteomes" id="UP000034164"/>
    </source>
</evidence>
<proteinExistence type="predicted"/>
<evidence type="ECO:0000259" key="1">
    <source>
        <dbReference type="Pfam" id="PF20150"/>
    </source>
</evidence>
<dbReference type="Proteomes" id="UP000034164">
    <property type="component" value="Unassembled WGS sequence"/>
</dbReference>
<dbReference type="EMBL" id="LCZI01001135">
    <property type="protein sequence ID" value="KKZ62335.1"/>
    <property type="molecule type" value="Genomic_DNA"/>
</dbReference>
<comment type="caution">
    <text evidence="2">The sequence shown here is derived from an EMBL/GenBank/DDBJ whole genome shotgun (WGS) entry which is preliminary data.</text>
</comment>
<organism evidence="2 3">
    <name type="scientific">[Emmonsia] crescens</name>
    <dbReference type="NCBI Taxonomy" id="73230"/>
    <lineage>
        <taxon>Eukaryota</taxon>
        <taxon>Fungi</taxon>
        <taxon>Dikarya</taxon>
        <taxon>Ascomycota</taxon>
        <taxon>Pezizomycotina</taxon>
        <taxon>Eurotiomycetes</taxon>
        <taxon>Eurotiomycetidae</taxon>
        <taxon>Onygenales</taxon>
        <taxon>Ajellomycetaceae</taxon>
        <taxon>Emergomyces</taxon>
    </lineage>
</organism>
<evidence type="ECO:0000313" key="2">
    <source>
        <dbReference type="EMBL" id="KKZ62335.1"/>
    </source>
</evidence>
<feature type="domain" description="2EXR" evidence="1">
    <location>
        <begin position="5"/>
        <end position="123"/>
    </location>
</feature>
<dbReference type="Pfam" id="PF20150">
    <property type="entry name" value="2EXR"/>
    <property type="match status" value="1"/>
</dbReference>
<name>A0A0G2HX28_9EURO</name>
<dbReference type="OrthoDB" id="3546385at2759"/>
<dbReference type="InterPro" id="IPR045518">
    <property type="entry name" value="2EXR"/>
</dbReference>
<gene>
    <name evidence="2" type="ORF">EMCG_03253</name>
</gene>
<reference evidence="3" key="1">
    <citation type="journal article" date="2015" name="PLoS Genet.">
        <title>The dynamic genome and transcriptome of the human fungal pathogen Blastomyces and close relative Emmonsia.</title>
        <authorList>
            <person name="Munoz J.F."/>
            <person name="Gauthier G.M."/>
            <person name="Desjardins C.A."/>
            <person name="Gallo J.E."/>
            <person name="Holder J."/>
            <person name="Sullivan T.D."/>
            <person name="Marty A.J."/>
            <person name="Carmen J.C."/>
            <person name="Chen Z."/>
            <person name="Ding L."/>
            <person name="Gujja S."/>
            <person name="Magrini V."/>
            <person name="Misas E."/>
            <person name="Mitreva M."/>
            <person name="Priest M."/>
            <person name="Saif S."/>
            <person name="Whiston E.A."/>
            <person name="Young S."/>
            <person name="Zeng Q."/>
            <person name="Goldman W.E."/>
            <person name="Mardis E.R."/>
            <person name="Taylor J.W."/>
            <person name="McEwen J.G."/>
            <person name="Clay O.K."/>
            <person name="Klein B.S."/>
            <person name="Cuomo C.A."/>
        </authorList>
    </citation>
    <scope>NUCLEOTIDE SEQUENCE [LARGE SCALE GENOMIC DNA]</scope>
    <source>
        <strain evidence="3">UAMH 3008</strain>
    </source>
</reference>
<dbReference type="VEuPathDB" id="FungiDB:EMCG_03253"/>
<sequence length="276" mass="32452">MAAAFSVFSSLPAELRNQIWQDALPNKVGQALYFYRKGCWGPRHLTEAEVDYVPEDDELNWSLEFLHNLLDYVQFEMPLFCVNREARSIAYSWIHEQGLKIYFHKSRQSLIFIRPFDPKHDTLYVPLNKWTEFLCEPFDRLFQPDLKHQHVVCYGTALTRIAVPEAVLQNEVDPLLEFFEHYFSLEKLFIVVNTQPDLQPEDNNMKVQRRWELESTRGATFFWNTDRGSFEGGDGEDIGDKALFKLIVDASNGLDEKLKWHDHHGFEIRPVLAIRR</sequence>